<keyword evidence="10" id="KW-1185">Reference proteome</keyword>
<organism evidence="9 10">
    <name type="scientific">Rhodoblastus acidophilus</name>
    <name type="common">Rhodopseudomonas acidophila</name>
    <dbReference type="NCBI Taxonomy" id="1074"/>
    <lineage>
        <taxon>Bacteria</taxon>
        <taxon>Pseudomonadati</taxon>
        <taxon>Pseudomonadota</taxon>
        <taxon>Alphaproteobacteria</taxon>
        <taxon>Hyphomicrobiales</taxon>
        <taxon>Rhodoblastaceae</taxon>
        <taxon>Rhodoblastus</taxon>
    </lineage>
</organism>
<dbReference type="SUPFAM" id="SSF52540">
    <property type="entry name" value="P-loop containing nucleoside triphosphate hydrolases"/>
    <property type="match status" value="1"/>
</dbReference>
<proteinExistence type="inferred from homology"/>
<accession>A0A212S5X2</accession>
<gene>
    <name evidence="9" type="ORF">SAMN06265338_11354</name>
</gene>
<dbReference type="InterPro" id="IPR022486">
    <property type="entry name" value="PPK2_PA0141"/>
</dbReference>
<dbReference type="NCBIfam" id="TIGR03707">
    <property type="entry name" value="PPK2_P_aer"/>
    <property type="match status" value="1"/>
</dbReference>
<evidence type="ECO:0000256" key="7">
    <source>
        <dbReference type="SAM" id="MobiDB-lite"/>
    </source>
</evidence>
<dbReference type="EMBL" id="FYDG01000013">
    <property type="protein sequence ID" value="SNB80602.1"/>
    <property type="molecule type" value="Genomic_DNA"/>
</dbReference>
<protein>
    <recommendedName>
        <fullName evidence="6">ADP/GDP-polyphosphate phosphotransferase</fullName>
        <ecNumber evidence="6">2.7.4.-</ecNumber>
    </recommendedName>
    <alternativeName>
        <fullName evidence="6">Polyphosphate kinase PPK2</fullName>
    </alternativeName>
</protein>
<evidence type="ECO:0000256" key="5">
    <source>
        <dbReference type="ARBA" id="ARBA00024500"/>
    </source>
</evidence>
<evidence type="ECO:0000256" key="2">
    <source>
        <dbReference type="ARBA" id="ARBA00022679"/>
    </source>
</evidence>
<evidence type="ECO:0000259" key="8">
    <source>
        <dbReference type="Pfam" id="PF03976"/>
    </source>
</evidence>
<dbReference type="PANTHER" id="PTHR34383">
    <property type="entry name" value="POLYPHOSPHATE:AMP PHOSPHOTRANSFERASE-RELATED"/>
    <property type="match status" value="1"/>
</dbReference>
<dbReference type="Proteomes" id="UP000198418">
    <property type="component" value="Unassembled WGS sequence"/>
</dbReference>
<dbReference type="Pfam" id="PF03976">
    <property type="entry name" value="PPK2"/>
    <property type="match status" value="1"/>
</dbReference>
<dbReference type="GO" id="GO:0008976">
    <property type="term" value="F:polyphosphate kinase activity"/>
    <property type="evidence" value="ECO:0007669"/>
    <property type="project" value="UniProtKB-UniRule"/>
</dbReference>
<evidence type="ECO:0000313" key="9">
    <source>
        <dbReference type="EMBL" id="SNB80602.1"/>
    </source>
</evidence>
<dbReference type="InterPro" id="IPR016898">
    <property type="entry name" value="Polyphosphate_phosphotransfera"/>
</dbReference>
<name>A0A212S5X2_RHOAC</name>
<reference evidence="10" key="1">
    <citation type="submission" date="2017-06" db="EMBL/GenBank/DDBJ databases">
        <authorList>
            <person name="Varghese N."/>
            <person name="Submissions S."/>
        </authorList>
    </citation>
    <scope>NUCLEOTIDE SEQUENCE [LARGE SCALE GENOMIC DNA]</scope>
    <source>
        <strain evidence="10">DSM 137</strain>
    </source>
</reference>
<dbReference type="PANTHER" id="PTHR34383:SF1">
    <property type="entry name" value="ADP-POLYPHOSPHATE PHOSPHOTRANSFERASE"/>
    <property type="match status" value="1"/>
</dbReference>
<keyword evidence="4" id="KW-0066">ATP synthesis</keyword>
<dbReference type="OrthoDB" id="9775224at2"/>
<sequence length="316" mass="37268">MSKKPTEKPTEKPTDPKAAFRERVHADMLDSFDEELEEELDDDRLAALLDHASDHPDEKSLSRSVYFKELFRLQRELVKLQDWISATGAKAVVLFEGRDSAGKGGAIKRITQRLNPRVCRVVALPAPSEREKGQWYFQRYAPHLPARGELVLFDRSWYNRAGVERVMGFATPDEVEEFYRSVPEFERMLVRSGITVIKYWFSITDEQQHFRFLMRIHDPLKQWKLSPMDLQSRVRWEDYTRAKEDMFERTHIPEARWWVIDGNDKKRARLNCISHLLSQFPYGDIAHADVELPDRKHTPGYKREDIPEAMYVPDRY</sequence>
<comment type="subunit">
    <text evidence="6">Homotetramer.</text>
</comment>
<evidence type="ECO:0000256" key="6">
    <source>
        <dbReference type="RuleBase" id="RU369062"/>
    </source>
</evidence>
<dbReference type="InterPro" id="IPR022488">
    <property type="entry name" value="PPK2-related"/>
</dbReference>
<dbReference type="PIRSF" id="PIRSF028756">
    <property type="entry name" value="PPK2_prd"/>
    <property type="match status" value="1"/>
</dbReference>
<comment type="catalytic activity">
    <reaction evidence="5">
        <text>[phosphate](n) + ATP = [phosphate](n+1) + ADP</text>
        <dbReference type="Rhea" id="RHEA:19573"/>
        <dbReference type="Rhea" id="RHEA-COMP:9859"/>
        <dbReference type="Rhea" id="RHEA-COMP:14280"/>
        <dbReference type="ChEBI" id="CHEBI:16838"/>
        <dbReference type="ChEBI" id="CHEBI:30616"/>
        <dbReference type="ChEBI" id="CHEBI:456216"/>
    </reaction>
    <physiologicalReaction direction="right-to-left" evidence="5">
        <dbReference type="Rhea" id="RHEA:19575"/>
    </physiologicalReaction>
</comment>
<evidence type="ECO:0000313" key="10">
    <source>
        <dbReference type="Proteomes" id="UP000198418"/>
    </source>
</evidence>
<dbReference type="Gene3D" id="3.40.50.300">
    <property type="entry name" value="P-loop containing nucleotide triphosphate hydrolases"/>
    <property type="match status" value="1"/>
</dbReference>
<keyword evidence="3 6" id="KW-0418">Kinase</keyword>
<comment type="function">
    <text evidence="6">Uses inorganic polyphosphate (polyP) as a donor to convert GDP to GTP or ADP to ATP.</text>
</comment>
<evidence type="ECO:0000256" key="4">
    <source>
        <dbReference type="ARBA" id="ARBA00023310"/>
    </source>
</evidence>
<evidence type="ECO:0000256" key="1">
    <source>
        <dbReference type="ARBA" id="ARBA00009924"/>
    </source>
</evidence>
<feature type="region of interest" description="Disordered" evidence="7">
    <location>
        <begin position="1"/>
        <end position="22"/>
    </location>
</feature>
<feature type="domain" description="Polyphosphate kinase-2-related" evidence="8">
    <location>
        <begin position="61"/>
        <end position="284"/>
    </location>
</feature>
<evidence type="ECO:0000256" key="3">
    <source>
        <dbReference type="ARBA" id="ARBA00022777"/>
    </source>
</evidence>
<dbReference type="InterPro" id="IPR027417">
    <property type="entry name" value="P-loop_NTPase"/>
</dbReference>
<dbReference type="GO" id="GO:0006754">
    <property type="term" value="P:ATP biosynthetic process"/>
    <property type="evidence" value="ECO:0007669"/>
    <property type="project" value="UniProtKB-KW"/>
</dbReference>
<keyword evidence="2 6" id="KW-0808">Transferase</keyword>
<dbReference type="EC" id="2.7.4.-" evidence="6"/>
<comment type="similarity">
    <text evidence="1 6">Belongs to the polyphosphate kinase 2 (PPK2) family. Class I subfamily.</text>
</comment>
<dbReference type="AlphaFoldDB" id="A0A212S5X2"/>